<keyword evidence="4" id="KW-1185">Reference proteome</keyword>
<dbReference type="EMBL" id="CP014691">
    <property type="protein sequence ID" value="AQS87311.1"/>
    <property type="molecule type" value="Genomic_DNA"/>
</dbReference>
<evidence type="ECO:0000256" key="2">
    <source>
        <dbReference type="ARBA" id="ARBA00023235"/>
    </source>
</evidence>
<dbReference type="Gene3D" id="1.50.10.10">
    <property type="match status" value="1"/>
</dbReference>
<name>A0A1U9KNC4_9PROT</name>
<evidence type="ECO:0000313" key="4">
    <source>
        <dbReference type="Proteomes" id="UP000188604"/>
    </source>
</evidence>
<dbReference type="RefSeq" id="WP_077806287.1">
    <property type="nucleotide sequence ID" value="NZ_BJXS01000008.1"/>
</dbReference>
<reference evidence="3 4" key="1">
    <citation type="submission" date="2016-03" db="EMBL/GenBank/DDBJ databases">
        <title>Acetic acid bacteria sequencing.</title>
        <authorList>
            <person name="Brandt J."/>
            <person name="Jakob F."/>
            <person name="Vogel R.F."/>
        </authorList>
    </citation>
    <scope>NUCLEOTIDE SEQUENCE [LARGE SCALE GENOMIC DNA]</scope>
    <source>
        <strain evidence="3 4">NBRC 101099</strain>
    </source>
</reference>
<dbReference type="OrthoDB" id="9806359at2"/>
<dbReference type="SUPFAM" id="SSF48208">
    <property type="entry name" value="Six-hairpin glycosidases"/>
    <property type="match status" value="1"/>
</dbReference>
<evidence type="ECO:0000256" key="1">
    <source>
        <dbReference type="ARBA" id="ARBA00008558"/>
    </source>
</evidence>
<gene>
    <name evidence="3" type="ORF">A0U93_04440</name>
</gene>
<dbReference type="InterPro" id="IPR010819">
    <property type="entry name" value="AGE/CE"/>
</dbReference>
<accession>A0A1U9KNC4</accession>
<sequence length="398" mass="45385">MTQVENTALNADRDVWRRWLQDDALPLWSRQGFDVRRQLFHERLTFEREPVLLPELRLMVQARQIATFCRADKDGLASTASLALDCLGEVQRRYWHGDGASGWLFSLGPDGRPADRRRDLYAHAFILLAYAWAYRLSGAVRYLDVARQTVLEIDRIFFTQNGGYVDTVPAQDTVRRQNPHMHLLEAYLALAEASGDDFYLDYARRMIHLATRYFVLPDTGMLLEFFDVTWRPLQAPGHNRVEPGHLFEWAWLFGEFARLAPDDRDSEAIAGMRQKLYATAVAYGVDPDTAIVCDAITETGQRLEDSTRIWPQTEFMRMLCWHGRHGDAAARSMLSRQSVAFFKSYAPASLRGGWIDRIDVHGVSLTDYMPASSLYHIYGAAAEYLATVVPSAEKVPSI</sequence>
<dbReference type="Pfam" id="PF07221">
    <property type="entry name" value="GlcNAc_2-epim"/>
    <property type="match status" value="1"/>
</dbReference>
<dbReference type="KEGG" id="nch:A0U93_04440"/>
<keyword evidence="2 3" id="KW-0413">Isomerase</keyword>
<dbReference type="STRING" id="320497.A0U93_04440"/>
<protein>
    <submittedName>
        <fullName evidence="3">Mannose-6-phosphate isomerase</fullName>
    </submittedName>
</protein>
<proteinExistence type="inferred from homology"/>
<dbReference type="GO" id="GO:0016853">
    <property type="term" value="F:isomerase activity"/>
    <property type="evidence" value="ECO:0007669"/>
    <property type="project" value="UniProtKB-KW"/>
</dbReference>
<dbReference type="Proteomes" id="UP000188604">
    <property type="component" value="Chromosome"/>
</dbReference>
<comment type="similarity">
    <text evidence="1">Belongs to the N-acylglucosamine 2-epimerase family.</text>
</comment>
<dbReference type="AlphaFoldDB" id="A0A1U9KNC4"/>
<dbReference type="GO" id="GO:0005975">
    <property type="term" value="P:carbohydrate metabolic process"/>
    <property type="evidence" value="ECO:0007669"/>
    <property type="project" value="InterPro"/>
</dbReference>
<evidence type="ECO:0000313" key="3">
    <source>
        <dbReference type="EMBL" id="AQS87311.1"/>
    </source>
</evidence>
<dbReference type="InterPro" id="IPR008928">
    <property type="entry name" value="6-hairpin_glycosidase_sf"/>
</dbReference>
<dbReference type="InterPro" id="IPR012341">
    <property type="entry name" value="6hp_glycosidase-like_sf"/>
</dbReference>
<dbReference type="PANTHER" id="PTHR15108">
    <property type="entry name" value="N-ACYLGLUCOSAMINE-2-EPIMERASE"/>
    <property type="match status" value="1"/>
</dbReference>
<organism evidence="3 4">
    <name type="scientific">Neoasaia chiangmaiensis</name>
    <dbReference type="NCBI Taxonomy" id="320497"/>
    <lineage>
        <taxon>Bacteria</taxon>
        <taxon>Pseudomonadati</taxon>
        <taxon>Pseudomonadota</taxon>
        <taxon>Alphaproteobacteria</taxon>
        <taxon>Acetobacterales</taxon>
        <taxon>Acetobacteraceae</taxon>
        <taxon>Neoasaia</taxon>
    </lineage>
</organism>